<organism evidence="2 3">
    <name type="scientific">Lithospermum erythrorhizon</name>
    <name type="common">Purple gromwell</name>
    <name type="synonym">Lithospermum officinale var. erythrorhizon</name>
    <dbReference type="NCBI Taxonomy" id="34254"/>
    <lineage>
        <taxon>Eukaryota</taxon>
        <taxon>Viridiplantae</taxon>
        <taxon>Streptophyta</taxon>
        <taxon>Embryophyta</taxon>
        <taxon>Tracheophyta</taxon>
        <taxon>Spermatophyta</taxon>
        <taxon>Magnoliopsida</taxon>
        <taxon>eudicotyledons</taxon>
        <taxon>Gunneridae</taxon>
        <taxon>Pentapetalae</taxon>
        <taxon>asterids</taxon>
        <taxon>lamiids</taxon>
        <taxon>Boraginales</taxon>
        <taxon>Boraginaceae</taxon>
        <taxon>Boraginoideae</taxon>
        <taxon>Lithospermeae</taxon>
        <taxon>Lithospermum</taxon>
    </lineage>
</organism>
<accession>A0AAV3RHL9</accession>
<evidence type="ECO:0008006" key="4">
    <source>
        <dbReference type="Google" id="ProtNLM"/>
    </source>
</evidence>
<proteinExistence type="predicted"/>
<reference evidence="2 3" key="1">
    <citation type="submission" date="2024-01" db="EMBL/GenBank/DDBJ databases">
        <title>The complete chloroplast genome sequence of Lithospermum erythrorhizon: insights into the phylogenetic relationship among Boraginaceae species and the maternal lineages of purple gromwells.</title>
        <authorList>
            <person name="Okada T."/>
            <person name="Watanabe K."/>
        </authorList>
    </citation>
    <scope>NUCLEOTIDE SEQUENCE [LARGE SCALE GENOMIC DNA]</scope>
</reference>
<feature type="region of interest" description="Disordered" evidence="1">
    <location>
        <begin position="157"/>
        <end position="185"/>
    </location>
</feature>
<dbReference type="AlphaFoldDB" id="A0AAV3RHL9"/>
<sequence>MGNNLFHFIFDDATQMTRVLQGEPWLFEGYGIFLGPWKEGIQGDQVQLNRLPCWIGVVHGKRHNHSRRREFKRDPDVRQHEGMGESLAPRWREEERRTMHEEGQPIVRELEGRVGERGSMIRRGDIRGHEDERKVQVGESRGVLSIIRGVDCTCKKPTQGRGELEIRRGCNEDRNEEEGEGYGYQ</sequence>
<evidence type="ECO:0000313" key="3">
    <source>
        <dbReference type="Proteomes" id="UP001454036"/>
    </source>
</evidence>
<name>A0AAV3RHL9_LITER</name>
<evidence type="ECO:0000256" key="1">
    <source>
        <dbReference type="SAM" id="MobiDB-lite"/>
    </source>
</evidence>
<feature type="compositionally biased region" description="Acidic residues" evidence="1">
    <location>
        <begin position="174"/>
        <end position="185"/>
    </location>
</feature>
<keyword evidence="3" id="KW-1185">Reference proteome</keyword>
<protein>
    <recommendedName>
        <fullName evidence="4">DUF4283 domain-containing protein</fullName>
    </recommendedName>
</protein>
<dbReference type="Proteomes" id="UP001454036">
    <property type="component" value="Unassembled WGS sequence"/>
</dbReference>
<evidence type="ECO:0000313" key="2">
    <source>
        <dbReference type="EMBL" id="GAA0175320.1"/>
    </source>
</evidence>
<feature type="compositionally biased region" description="Basic and acidic residues" evidence="1">
    <location>
        <begin position="162"/>
        <end position="173"/>
    </location>
</feature>
<comment type="caution">
    <text evidence="2">The sequence shown here is derived from an EMBL/GenBank/DDBJ whole genome shotgun (WGS) entry which is preliminary data.</text>
</comment>
<gene>
    <name evidence="2" type="ORF">LIER_41899</name>
</gene>
<dbReference type="EMBL" id="BAABME010027272">
    <property type="protein sequence ID" value="GAA0175320.1"/>
    <property type="molecule type" value="Genomic_DNA"/>
</dbReference>